<proteinExistence type="inferred from homology"/>
<dbReference type="PRINTS" id="PR00080">
    <property type="entry name" value="SDRFAMILY"/>
</dbReference>
<dbReference type="GO" id="GO:0016020">
    <property type="term" value="C:membrane"/>
    <property type="evidence" value="ECO:0007669"/>
    <property type="project" value="TreeGrafter"/>
</dbReference>
<dbReference type="InterPro" id="IPR002347">
    <property type="entry name" value="SDR_fam"/>
</dbReference>
<dbReference type="PATRIC" id="fig|1391654.3.peg.9222"/>
<dbReference type="PANTHER" id="PTHR44196">
    <property type="entry name" value="DEHYDROGENASE/REDUCTASE SDR FAMILY MEMBER 7B"/>
    <property type="match status" value="1"/>
</dbReference>
<dbReference type="InterPro" id="IPR036291">
    <property type="entry name" value="NAD(P)-bd_dom_sf"/>
</dbReference>
<dbReference type="SMART" id="SM00822">
    <property type="entry name" value="PKS_KR"/>
    <property type="match status" value="1"/>
</dbReference>
<feature type="region of interest" description="Disordered" evidence="4">
    <location>
        <begin position="342"/>
        <end position="375"/>
    </location>
</feature>
<dbReference type="Proteomes" id="UP000064967">
    <property type="component" value="Chromosome"/>
</dbReference>
<sequence length="375" mass="41285">MLRRRRFGRRGRSLRKLMAFRRRNELSPMHLAWGGIMGAVLSLALSRFRPLRAADARRRLGQRPGRPEVAVVCGGSRGLGRAIAHALARRGCAVAICARTPEDVERTRMELERMGVRAYGEACDLRDETQVKSFLANVEQELGPIEILVANAATVSVAPIETRDARDFEEALDSTFRTTLHPVLDVLPSMRRRGHGTLVFITSIGAKIGVPHLAPYSAAKFATAGLSEALRAEVHKDGIHVLTVYPGLMRTGSHTRASFKGDAAKEYAWFSSGAIAPLLSIDADRAAERIVRAIERKKMQIAFTLPARIVTRTHDAFPSVFGTAFAVANRFLPRAPAHVFSRGEGRAVQSRSSSRFGSMMKRRSDRLASRHAQSS</sequence>
<dbReference type="KEGG" id="llu:AKJ09_09099"/>
<dbReference type="PRINTS" id="PR00081">
    <property type="entry name" value="GDHRDH"/>
</dbReference>
<evidence type="ECO:0000313" key="7">
    <source>
        <dbReference type="Proteomes" id="UP000064967"/>
    </source>
</evidence>
<evidence type="ECO:0000313" key="6">
    <source>
        <dbReference type="EMBL" id="AKV02436.1"/>
    </source>
</evidence>
<dbReference type="Pfam" id="PF00106">
    <property type="entry name" value="adh_short"/>
    <property type="match status" value="1"/>
</dbReference>
<evidence type="ECO:0000256" key="2">
    <source>
        <dbReference type="ARBA" id="ARBA00023002"/>
    </source>
</evidence>
<dbReference type="AlphaFoldDB" id="A0A0K1Q9G3"/>
<dbReference type="OrthoDB" id="151996at2"/>
<evidence type="ECO:0000256" key="4">
    <source>
        <dbReference type="SAM" id="MobiDB-lite"/>
    </source>
</evidence>
<keyword evidence="7" id="KW-1185">Reference proteome</keyword>
<accession>A0A0K1Q9G3</accession>
<dbReference type="GO" id="GO:0016491">
    <property type="term" value="F:oxidoreductase activity"/>
    <property type="evidence" value="ECO:0007669"/>
    <property type="project" value="UniProtKB-KW"/>
</dbReference>
<evidence type="ECO:0000259" key="5">
    <source>
        <dbReference type="SMART" id="SM00822"/>
    </source>
</evidence>
<dbReference type="RefSeq" id="WP_146653359.1">
    <property type="nucleotide sequence ID" value="NZ_CP012333.1"/>
</dbReference>
<keyword evidence="2" id="KW-0560">Oxidoreductase</keyword>
<reference evidence="6 7" key="1">
    <citation type="submission" date="2015-08" db="EMBL/GenBank/DDBJ databases">
        <authorList>
            <person name="Babu N.S."/>
            <person name="Beckwith C.J."/>
            <person name="Beseler K.G."/>
            <person name="Brison A."/>
            <person name="Carone J.V."/>
            <person name="Caskin T.P."/>
            <person name="Diamond M."/>
            <person name="Durham M.E."/>
            <person name="Foxe J.M."/>
            <person name="Go M."/>
            <person name="Henderson B.A."/>
            <person name="Jones I.B."/>
            <person name="McGettigan J.A."/>
            <person name="Micheletti S.J."/>
            <person name="Nasrallah M.E."/>
            <person name="Ortiz D."/>
            <person name="Piller C.R."/>
            <person name="Privatt S.R."/>
            <person name="Schneider S.L."/>
            <person name="Sharp S."/>
            <person name="Smith T.C."/>
            <person name="Stanton J.D."/>
            <person name="Ullery H.E."/>
            <person name="Wilson R.J."/>
            <person name="Serrano M.G."/>
            <person name="Buck G."/>
            <person name="Lee V."/>
            <person name="Wang Y."/>
            <person name="Carvalho R."/>
            <person name="Voegtly L."/>
            <person name="Shi R."/>
            <person name="Duckworth R."/>
            <person name="Johnson A."/>
            <person name="Loviza R."/>
            <person name="Walstead R."/>
            <person name="Shah Z."/>
            <person name="Kiflezghi M."/>
            <person name="Wade K."/>
            <person name="Ball S.L."/>
            <person name="Bradley K.W."/>
            <person name="Asai D.J."/>
            <person name="Bowman C.A."/>
            <person name="Russell D.A."/>
            <person name="Pope W.H."/>
            <person name="Jacobs-Sera D."/>
            <person name="Hendrix R.W."/>
            <person name="Hatfull G.F."/>
        </authorList>
    </citation>
    <scope>NUCLEOTIDE SEQUENCE [LARGE SCALE GENOMIC DNA]</scope>
    <source>
        <strain evidence="6 7">DSM 27648</strain>
    </source>
</reference>
<dbReference type="InterPro" id="IPR020904">
    <property type="entry name" value="Sc_DH/Rdtase_CS"/>
</dbReference>
<evidence type="ECO:0000256" key="1">
    <source>
        <dbReference type="ARBA" id="ARBA00006484"/>
    </source>
</evidence>
<protein>
    <submittedName>
        <fullName evidence="6">3-oxoacyl-[acyl-carrier protein] reductase</fullName>
    </submittedName>
</protein>
<dbReference type="PANTHER" id="PTHR44196:SF1">
    <property type="entry name" value="DEHYDROGENASE_REDUCTASE SDR FAMILY MEMBER 7B"/>
    <property type="match status" value="1"/>
</dbReference>
<dbReference type="PROSITE" id="PS00061">
    <property type="entry name" value="ADH_SHORT"/>
    <property type="match status" value="1"/>
</dbReference>
<dbReference type="EMBL" id="CP012333">
    <property type="protein sequence ID" value="AKV02436.1"/>
    <property type="molecule type" value="Genomic_DNA"/>
</dbReference>
<dbReference type="CDD" id="cd05233">
    <property type="entry name" value="SDR_c"/>
    <property type="match status" value="1"/>
</dbReference>
<comment type="similarity">
    <text evidence="1 3">Belongs to the short-chain dehydrogenases/reductases (SDR) family.</text>
</comment>
<dbReference type="InterPro" id="IPR057326">
    <property type="entry name" value="KR_dom"/>
</dbReference>
<dbReference type="Gene3D" id="3.40.50.720">
    <property type="entry name" value="NAD(P)-binding Rossmann-like Domain"/>
    <property type="match status" value="1"/>
</dbReference>
<gene>
    <name evidence="6" type="ORF">AKJ09_09099</name>
</gene>
<feature type="domain" description="Ketoreductase" evidence="5">
    <location>
        <begin position="68"/>
        <end position="252"/>
    </location>
</feature>
<evidence type="ECO:0000256" key="3">
    <source>
        <dbReference type="RuleBase" id="RU000363"/>
    </source>
</evidence>
<name>A0A0K1Q9G3_9BACT</name>
<dbReference type="STRING" id="1391654.AKJ09_09099"/>
<dbReference type="SUPFAM" id="SSF51735">
    <property type="entry name" value="NAD(P)-binding Rossmann-fold domains"/>
    <property type="match status" value="1"/>
</dbReference>
<organism evidence="6 7">
    <name type="scientific">Labilithrix luteola</name>
    <dbReference type="NCBI Taxonomy" id="1391654"/>
    <lineage>
        <taxon>Bacteria</taxon>
        <taxon>Pseudomonadati</taxon>
        <taxon>Myxococcota</taxon>
        <taxon>Polyangia</taxon>
        <taxon>Polyangiales</taxon>
        <taxon>Labilitrichaceae</taxon>
        <taxon>Labilithrix</taxon>
    </lineage>
</organism>